<gene>
    <name evidence="2" type="ORF">CT19425_MP70054</name>
</gene>
<dbReference type="AlphaFoldDB" id="A0A375IMM8"/>
<dbReference type="InterPro" id="IPR036388">
    <property type="entry name" value="WH-like_DNA-bd_sf"/>
</dbReference>
<keyword evidence="2" id="KW-0614">Plasmid</keyword>
<protein>
    <submittedName>
        <fullName evidence="2">LuxR family transcriptional regulator</fullName>
    </submittedName>
</protein>
<evidence type="ECO:0000313" key="3">
    <source>
        <dbReference type="Proteomes" id="UP000255505"/>
    </source>
</evidence>
<evidence type="ECO:0000313" key="2">
    <source>
        <dbReference type="EMBL" id="SPK75894.1"/>
    </source>
</evidence>
<proteinExistence type="predicted"/>
<organism evidence="2 3">
    <name type="scientific">Cupriavidus taiwanensis</name>
    <dbReference type="NCBI Taxonomy" id="164546"/>
    <lineage>
        <taxon>Bacteria</taxon>
        <taxon>Pseudomonadati</taxon>
        <taxon>Pseudomonadota</taxon>
        <taxon>Betaproteobacteria</taxon>
        <taxon>Burkholderiales</taxon>
        <taxon>Burkholderiaceae</taxon>
        <taxon>Cupriavidus</taxon>
    </lineage>
</organism>
<reference evidence="2 3" key="1">
    <citation type="submission" date="2018-01" db="EMBL/GenBank/DDBJ databases">
        <authorList>
            <person name="Gaut B.S."/>
            <person name="Morton B.R."/>
            <person name="Clegg M.T."/>
            <person name="Duvall M.R."/>
        </authorList>
    </citation>
    <scope>NUCLEOTIDE SEQUENCE [LARGE SCALE GENOMIC DNA]</scope>
    <source>
        <strain evidence="2">Cupriavidus taiwanensis LMG 19425</strain>
        <plasmid evidence="3">Plasmid ii</plasmid>
    </source>
</reference>
<dbReference type="Proteomes" id="UP000255505">
    <property type="component" value="Plasmid II"/>
</dbReference>
<dbReference type="SUPFAM" id="SSF46894">
    <property type="entry name" value="C-terminal effector domain of the bipartite response regulators"/>
    <property type="match status" value="1"/>
</dbReference>
<dbReference type="GO" id="GO:0006355">
    <property type="term" value="P:regulation of DNA-templated transcription"/>
    <property type="evidence" value="ECO:0007669"/>
    <property type="project" value="InterPro"/>
</dbReference>
<dbReference type="EMBL" id="LT991977">
    <property type="protein sequence ID" value="SPK75894.1"/>
    <property type="molecule type" value="Genomic_DNA"/>
</dbReference>
<dbReference type="InterPro" id="IPR016032">
    <property type="entry name" value="Sig_transdc_resp-reg_C-effctor"/>
</dbReference>
<dbReference type="GO" id="GO:0003677">
    <property type="term" value="F:DNA binding"/>
    <property type="evidence" value="ECO:0007669"/>
    <property type="project" value="InterPro"/>
</dbReference>
<dbReference type="Gene3D" id="1.10.10.10">
    <property type="entry name" value="Winged helix-like DNA-binding domain superfamily/Winged helix DNA-binding domain"/>
    <property type="match status" value="1"/>
</dbReference>
<name>A0A375IMM8_9BURK</name>
<geneLocation type="plasmid" evidence="2">
    <name>II</name>
</geneLocation>
<dbReference type="InterPro" id="IPR000792">
    <property type="entry name" value="Tscrpt_reg_LuxR_C"/>
</dbReference>
<dbReference type="SMART" id="SM00421">
    <property type="entry name" value="HTH_LUXR"/>
    <property type="match status" value="1"/>
</dbReference>
<feature type="domain" description="HTH luxR-type" evidence="1">
    <location>
        <begin position="326"/>
        <end position="383"/>
    </location>
</feature>
<accession>A0A375IMM8</accession>
<dbReference type="RefSeq" id="WP_115665541.1">
    <property type="nucleotide sequence ID" value="NZ_LT991977.1"/>
</dbReference>
<evidence type="ECO:0000259" key="1">
    <source>
        <dbReference type="SMART" id="SM00421"/>
    </source>
</evidence>
<sequence>MPPKTTVPPDPPAASMLEFSQFSKLLAMLYEGPLEDIPWSRSLEAIRTCLHANYVTLILRSPASGRNGLMIHASAQGTVLPGEASYHNYYFALDPFVNLPTDRIITVDELVGDSHWRSSEMYKQFHQPFDVGYMMGADLRTEDGVECRLRICRSHQGANFSDAEKAACGALLPHLKRAVRLHSSFDIANSERKLYVNAFDRMLVGTVMLDESGSVMQTNPLADEIFAANDGMRRRGSALELKYQTEDRKFQKLVRQALAERASNASSVVHAVAVSRPSGKPRLGVLIRSIPLSEWPEDTLRRPACAIFVRDPSRKSLASHELVGKLFGFTPAESSLALALTNGLTLEEAGEELGISKNTARAHLRAIYSKTGVTRQATLVGSILNSAFSLG</sequence>